<accession>A0A7J7IQ30</accession>
<evidence type="ECO:0000313" key="3">
    <source>
        <dbReference type="Proteomes" id="UP000530660"/>
    </source>
</evidence>
<comment type="caution">
    <text evidence="2">The sequence shown here is derived from an EMBL/GenBank/DDBJ whole genome shotgun (WGS) entry which is preliminary data.</text>
</comment>
<sequence length="637" mass="71395">MVCVPVKTGERDSFLHLLRTCYREVFSATLPIESVQQHLEEAEKPAKPRLAEDERLRSRPTALSDTRAALEPDTQAIAPFEGDNTSQQTTRTEDTSSNYLPESLVQDELIKSTQILTISGNGALACSRASAPGLDTAESDPSNMRTMAALDLGLVGNPDSEGIWKVLDPCWSQWTSVTHGPEQLHAFCESIEKQALSLAAEQSHWQRLVAELRNQPWMQNEEWKRLLSLQQEIINLRKLEHELRYALDLCTLTAAELEMIDGQQRDAAHPDEMVWNLAEKLLEWVKFAAEHPSWRVVMESTPMHRRAMTRVIAVMKERLALQVERLVRTIGSSEPPPNTSQDTQRNQWLRGYRLLALLASDAKAQLFDDCINLLAESPSLRAVTSDLQIWMTKTAEVASDRCLEPKHVEQFVSLLEAMHRVVRDQAIQLAPLLVDATPLIMEGALHQAFGTPLFSWLHGFSGHGVLIWLVVLLALESVLTGASSRLDWQPQNQSFLSSDPTASSRVAPGNTENDNATPNVPAEASADERSRAESMVSATWESWLRQCLERVRAEWRRILQQEATRTASPRGASASNGSSFLEAVAQLAGGTETPFAHRSRQEWEYYRQSPAFASWRCENATERRNDSRSSPQNNGLL</sequence>
<feature type="compositionally biased region" description="Polar residues" evidence="1">
    <location>
        <begin position="83"/>
        <end position="100"/>
    </location>
</feature>
<gene>
    <name evidence="2" type="ORF">F1559_000970</name>
</gene>
<evidence type="ECO:0000256" key="1">
    <source>
        <dbReference type="SAM" id="MobiDB-lite"/>
    </source>
</evidence>
<dbReference type="AlphaFoldDB" id="A0A7J7IQ30"/>
<dbReference type="EMBL" id="VWRR01000001">
    <property type="protein sequence ID" value="KAF6005128.1"/>
    <property type="molecule type" value="Genomic_DNA"/>
</dbReference>
<reference evidence="2 3" key="1">
    <citation type="journal article" date="2020" name="J. Phycol.">
        <title>Comparative genome analysis reveals Cyanidiococcus gen. nov., a new extremophilic red algal genus sister to Cyanidioschyzon (Cyanidioschyzonaceae, Rhodophyta).</title>
        <authorList>
            <person name="Liu S.-L."/>
            <person name="Chiang Y.-R."/>
            <person name="Yoon H.S."/>
            <person name="Fu H.-Y."/>
        </authorList>
    </citation>
    <scope>NUCLEOTIDE SEQUENCE [LARGE SCALE GENOMIC DNA]</scope>
    <source>
        <strain evidence="2 3">THAL066</strain>
    </source>
</reference>
<dbReference type="Proteomes" id="UP000530660">
    <property type="component" value="Unassembled WGS sequence"/>
</dbReference>
<feature type="region of interest" description="Disordered" evidence="1">
    <location>
        <begin position="39"/>
        <end position="100"/>
    </location>
</feature>
<name>A0A7J7IQ30_9RHOD</name>
<feature type="compositionally biased region" description="Polar residues" evidence="1">
    <location>
        <begin position="495"/>
        <end position="518"/>
    </location>
</feature>
<organism evidence="2 3">
    <name type="scientific">Cyanidiococcus yangmingshanensis</name>
    <dbReference type="NCBI Taxonomy" id="2690220"/>
    <lineage>
        <taxon>Eukaryota</taxon>
        <taxon>Rhodophyta</taxon>
        <taxon>Bangiophyceae</taxon>
        <taxon>Cyanidiales</taxon>
        <taxon>Cyanidiaceae</taxon>
        <taxon>Cyanidiococcus</taxon>
    </lineage>
</organism>
<feature type="region of interest" description="Disordered" evidence="1">
    <location>
        <begin position="495"/>
        <end position="531"/>
    </location>
</feature>
<proteinExistence type="predicted"/>
<protein>
    <submittedName>
        <fullName evidence="2">Uncharacterized protein</fullName>
    </submittedName>
</protein>
<evidence type="ECO:0000313" key="2">
    <source>
        <dbReference type="EMBL" id="KAF6005128.1"/>
    </source>
</evidence>
<keyword evidence="3" id="KW-1185">Reference proteome</keyword>
<feature type="compositionally biased region" description="Basic and acidic residues" evidence="1">
    <location>
        <begin position="39"/>
        <end position="57"/>
    </location>
</feature>